<feature type="domain" description="PAS" evidence="1">
    <location>
        <begin position="269"/>
        <end position="314"/>
    </location>
</feature>
<dbReference type="Gene3D" id="3.30.450.20">
    <property type="entry name" value="PAS domain"/>
    <property type="match status" value="3"/>
</dbReference>
<dbReference type="InterPro" id="IPR029787">
    <property type="entry name" value="Nucleotide_cyclase"/>
</dbReference>
<dbReference type="CDD" id="cd01949">
    <property type="entry name" value="GGDEF"/>
    <property type="match status" value="1"/>
</dbReference>
<dbReference type="Pfam" id="PF08448">
    <property type="entry name" value="PAS_4"/>
    <property type="match status" value="1"/>
</dbReference>
<evidence type="ECO:0000259" key="2">
    <source>
        <dbReference type="PROSITE" id="PS50113"/>
    </source>
</evidence>
<dbReference type="SMART" id="SM00267">
    <property type="entry name" value="GGDEF"/>
    <property type="match status" value="1"/>
</dbReference>
<dbReference type="SMART" id="SM00052">
    <property type="entry name" value="EAL"/>
    <property type="match status" value="1"/>
</dbReference>
<dbReference type="SUPFAM" id="SSF55785">
    <property type="entry name" value="PYP-like sensor domain (PAS domain)"/>
    <property type="match status" value="3"/>
</dbReference>
<dbReference type="InterPro" id="IPR052155">
    <property type="entry name" value="Biofilm_reg_signaling"/>
</dbReference>
<dbReference type="Pfam" id="PF00563">
    <property type="entry name" value="EAL"/>
    <property type="match status" value="1"/>
</dbReference>
<dbReference type="SMART" id="SM00086">
    <property type="entry name" value="PAC"/>
    <property type="match status" value="3"/>
</dbReference>
<dbReference type="InterPro" id="IPR043128">
    <property type="entry name" value="Rev_trsase/Diguanyl_cyclase"/>
</dbReference>
<dbReference type="PROSITE" id="PS50113">
    <property type="entry name" value="PAC"/>
    <property type="match status" value="1"/>
</dbReference>
<proteinExistence type="predicted"/>
<evidence type="ECO:0000259" key="3">
    <source>
        <dbReference type="PROSITE" id="PS50883"/>
    </source>
</evidence>
<dbReference type="PROSITE" id="PS50887">
    <property type="entry name" value="GGDEF"/>
    <property type="match status" value="1"/>
</dbReference>
<evidence type="ECO:0000259" key="1">
    <source>
        <dbReference type="PROSITE" id="PS50112"/>
    </source>
</evidence>
<reference evidence="5 6" key="1">
    <citation type="submission" date="2020-06" db="EMBL/GenBank/DDBJ databases">
        <title>Oricola thermophila sp. nov. isolated from a tidal sediments.</title>
        <authorList>
            <person name="Kwon K.K."/>
            <person name="Yang S.-H."/>
            <person name="Park M.-J."/>
        </authorList>
    </citation>
    <scope>NUCLEOTIDE SEQUENCE [LARGE SCALE GENOMIC DNA]</scope>
    <source>
        <strain evidence="5 6">MEBiC13590</strain>
    </source>
</reference>
<dbReference type="Pfam" id="PF08447">
    <property type="entry name" value="PAS_3"/>
    <property type="match status" value="2"/>
</dbReference>
<dbReference type="InterPro" id="IPR000700">
    <property type="entry name" value="PAS-assoc_C"/>
</dbReference>
<dbReference type="CDD" id="cd00130">
    <property type="entry name" value="PAS"/>
    <property type="match status" value="3"/>
</dbReference>
<dbReference type="Pfam" id="PF00990">
    <property type="entry name" value="GGDEF"/>
    <property type="match status" value="1"/>
</dbReference>
<feature type="domain" description="GGDEF" evidence="4">
    <location>
        <begin position="414"/>
        <end position="547"/>
    </location>
</feature>
<dbReference type="CDD" id="cd01948">
    <property type="entry name" value="EAL"/>
    <property type="match status" value="1"/>
</dbReference>
<organism evidence="5 6">
    <name type="scientific">Oricola thermophila</name>
    <dbReference type="NCBI Taxonomy" id="2742145"/>
    <lineage>
        <taxon>Bacteria</taxon>
        <taxon>Pseudomonadati</taxon>
        <taxon>Pseudomonadota</taxon>
        <taxon>Alphaproteobacteria</taxon>
        <taxon>Hyphomicrobiales</taxon>
        <taxon>Ahrensiaceae</taxon>
        <taxon>Oricola</taxon>
    </lineage>
</organism>
<dbReference type="InterPro" id="IPR000014">
    <property type="entry name" value="PAS"/>
</dbReference>
<feature type="domain" description="PAS" evidence="1">
    <location>
        <begin position="40"/>
        <end position="84"/>
    </location>
</feature>
<dbReference type="Proteomes" id="UP000509367">
    <property type="component" value="Chromosome"/>
</dbReference>
<dbReference type="GO" id="GO:0003824">
    <property type="term" value="F:catalytic activity"/>
    <property type="evidence" value="ECO:0007669"/>
    <property type="project" value="UniProtKB-ARBA"/>
</dbReference>
<dbReference type="SMART" id="SM00091">
    <property type="entry name" value="PAS"/>
    <property type="match status" value="3"/>
</dbReference>
<dbReference type="NCBIfam" id="TIGR00254">
    <property type="entry name" value="GGDEF"/>
    <property type="match status" value="1"/>
</dbReference>
<feature type="domain" description="EAL" evidence="3">
    <location>
        <begin position="557"/>
        <end position="812"/>
    </location>
</feature>
<dbReference type="InterPro" id="IPR035965">
    <property type="entry name" value="PAS-like_dom_sf"/>
</dbReference>
<dbReference type="EMBL" id="CP054836">
    <property type="protein sequence ID" value="QKV19255.1"/>
    <property type="molecule type" value="Genomic_DNA"/>
</dbReference>
<dbReference type="InterPro" id="IPR001633">
    <property type="entry name" value="EAL_dom"/>
</dbReference>
<dbReference type="InterPro" id="IPR035919">
    <property type="entry name" value="EAL_sf"/>
</dbReference>
<dbReference type="NCBIfam" id="TIGR00229">
    <property type="entry name" value="sensory_box"/>
    <property type="match status" value="3"/>
</dbReference>
<dbReference type="InterPro" id="IPR013655">
    <property type="entry name" value="PAS_fold_3"/>
</dbReference>
<evidence type="ECO:0000313" key="6">
    <source>
        <dbReference type="Proteomes" id="UP000509367"/>
    </source>
</evidence>
<sequence>MSDQIATSPINDADIWQHALSVARLGVIDRNFATGETSHSASWKRMLGYDEHELPDHEDLWLSLMHPDDIERVRDISRRNVVGETEYLEAEFRLRHKSGEWRWFLGRGCVVERDPDTGIAIRLIALQTDITGQKNSETELRHANERLRLALDASGIGTWHYEPDTGRMFWDERMREIYGIGPEFEVSLDTCPAFVHPEDRDAVEAQVARLIETRETLHARYRIVRADEEIRFIDAHTRYLSEGQHSARVVGIVRDVTSEVRAAEALATEKETLRVTLHSIRDAVVATDGEGIITYANESAIQLFGCENSDMIGQPIGAWLAGRCKTRRDEDAKTLLAMAGDDGSERVIRHTAAPIAAGTGTVSGSVHTFQDVTQEHARKRELAYAARHDSLTGVLNRRAFEETLADFVSDAEAPSFALFYIDIDYFKAINDMAGHAAGDAALKGATEAMKQCLPSSAIVGRLGGDEFAAIVPTSDRDSAIAVAERMLEAIRSTPLPAGMRHRDFGASIGVEFVDAPGESATNLLARADDACYAAKAGGRNRVAVRDGRSDTAGGLAAIRMASDLGDAMEDGRLKLYAQELRRLDDPWNTCGTVEVLTRLVDTNGNNVPPSEFIPAAERFGMASMLDRWVIRQALERHGSQMGPDGALSLGFNLSAQTLSDPSLWTFVKETIAENGVAPNHVTFEITETATVTNFEAAQQFVRHVRALGCRVSLDDFGAGLSSFGYLRRFSVDSVKIDGEFVENIARSRFDRAIVSSITGIARDLGFYVVAERIEEEAALDVLRELGVRKVQGYLLHKPEPLEDLIARICGHAGAETAERRAG</sequence>
<dbReference type="Gene3D" id="3.20.20.450">
    <property type="entry name" value="EAL domain"/>
    <property type="match status" value="1"/>
</dbReference>
<dbReference type="RefSeq" id="WP_175277147.1">
    <property type="nucleotide sequence ID" value="NZ_CP054836.1"/>
</dbReference>
<keyword evidence="6" id="KW-1185">Reference proteome</keyword>
<dbReference type="Gene3D" id="3.30.70.270">
    <property type="match status" value="1"/>
</dbReference>
<feature type="domain" description="PAS" evidence="1">
    <location>
        <begin position="143"/>
        <end position="214"/>
    </location>
</feature>
<dbReference type="KEGG" id="orm:HTY61_12710"/>
<name>A0A6N1VHT0_9HYPH</name>
<dbReference type="FunFam" id="3.30.70.270:FF:000001">
    <property type="entry name" value="Diguanylate cyclase domain protein"/>
    <property type="match status" value="1"/>
</dbReference>
<dbReference type="PANTHER" id="PTHR44757:SF4">
    <property type="entry name" value="DIGUANYLATE CYCLASE DGCE-RELATED"/>
    <property type="match status" value="1"/>
</dbReference>
<dbReference type="AlphaFoldDB" id="A0A6N1VHT0"/>
<evidence type="ECO:0000313" key="5">
    <source>
        <dbReference type="EMBL" id="QKV19255.1"/>
    </source>
</evidence>
<dbReference type="InterPro" id="IPR001610">
    <property type="entry name" value="PAC"/>
</dbReference>
<dbReference type="PROSITE" id="PS50883">
    <property type="entry name" value="EAL"/>
    <property type="match status" value="1"/>
</dbReference>
<accession>A0A6N1VHT0</accession>
<gene>
    <name evidence="5" type="ORF">HTY61_12710</name>
</gene>
<dbReference type="PROSITE" id="PS50112">
    <property type="entry name" value="PAS"/>
    <property type="match status" value="3"/>
</dbReference>
<feature type="domain" description="PAC" evidence="2">
    <location>
        <begin position="88"/>
        <end position="142"/>
    </location>
</feature>
<protein>
    <submittedName>
        <fullName evidence="5">EAL domain-containing protein</fullName>
    </submittedName>
</protein>
<dbReference type="SUPFAM" id="SSF141868">
    <property type="entry name" value="EAL domain-like"/>
    <property type="match status" value="1"/>
</dbReference>
<dbReference type="InterPro" id="IPR000160">
    <property type="entry name" value="GGDEF_dom"/>
</dbReference>
<evidence type="ECO:0000259" key="4">
    <source>
        <dbReference type="PROSITE" id="PS50887"/>
    </source>
</evidence>
<dbReference type="InterPro" id="IPR013656">
    <property type="entry name" value="PAS_4"/>
</dbReference>
<dbReference type="SUPFAM" id="SSF55073">
    <property type="entry name" value="Nucleotide cyclase"/>
    <property type="match status" value="1"/>
</dbReference>
<dbReference type="PANTHER" id="PTHR44757">
    <property type="entry name" value="DIGUANYLATE CYCLASE DGCP"/>
    <property type="match status" value="1"/>
</dbReference>